<sequence>MGTEGLIAILRGLRPDEAAEIGEAVLAGGITTLEVPLNSPSPLASIAILREQLGDRATVGAGTVLTPDDVVACRRAGAQIIVSPNCEPSVIARAVDLGMTPFPGVATVSEAFTAINAGARHLKLFPANVLGVASMKAWLDVLPAAISMLPVGGMDASTVGEWAAAGAAGAGFGSSLYKAGRSAEEVTARTAELVRAWLG</sequence>
<comment type="subunit">
    <text evidence="3">Homotrimer.</text>
</comment>
<dbReference type="AlphaFoldDB" id="A0A644ZMU4"/>
<dbReference type="InterPro" id="IPR031338">
    <property type="entry name" value="KDPG/KHG_AS_2"/>
</dbReference>
<keyword evidence="4 6" id="KW-0456">Lyase</keyword>
<dbReference type="CDD" id="cd00452">
    <property type="entry name" value="KDPG_aldolase"/>
    <property type="match status" value="1"/>
</dbReference>
<keyword evidence="5" id="KW-0119">Carbohydrate metabolism</keyword>
<evidence type="ECO:0000256" key="5">
    <source>
        <dbReference type="ARBA" id="ARBA00023277"/>
    </source>
</evidence>
<dbReference type="NCBIfam" id="NF006600">
    <property type="entry name" value="PRK09140.1"/>
    <property type="match status" value="1"/>
</dbReference>
<gene>
    <name evidence="6" type="primary">dgoA_5</name>
    <name evidence="6" type="ORF">SDC9_87791</name>
</gene>
<dbReference type="PANTHER" id="PTHR30246:SF1">
    <property type="entry name" value="2-DEHYDRO-3-DEOXY-6-PHOSPHOGALACTONATE ALDOLASE-RELATED"/>
    <property type="match status" value="1"/>
</dbReference>
<dbReference type="InterPro" id="IPR013785">
    <property type="entry name" value="Aldolase_TIM"/>
</dbReference>
<comment type="similarity">
    <text evidence="2">Belongs to the KHG/KDPG aldolase family.</text>
</comment>
<evidence type="ECO:0000256" key="2">
    <source>
        <dbReference type="ARBA" id="ARBA00006906"/>
    </source>
</evidence>
<dbReference type="SUPFAM" id="SSF51569">
    <property type="entry name" value="Aldolase"/>
    <property type="match status" value="1"/>
</dbReference>
<dbReference type="PANTHER" id="PTHR30246">
    <property type="entry name" value="2-KETO-3-DEOXY-6-PHOSPHOGLUCONATE ALDOLASE"/>
    <property type="match status" value="1"/>
</dbReference>
<comment type="pathway">
    <text evidence="1">Carbohydrate acid metabolism.</text>
</comment>
<reference evidence="6" key="1">
    <citation type="submission" date="2019-08" db="EMBL/GenBank/DDBJ databases">
        <authorList>
            <person name="Kucharzyk K."/>
            <person name="Murdoch R.W."/>
            <person name="Higgins S."/>
            <person name="Loffler F."/>
        </authorList>
    </citation>
    <scope>NUCLEOTIDE SEQUENCE</scope>
</reference>
<evidence type="ECO:0000313" key="6">
    <source>
        <dbReference type="EMBL" id="MPM41141.1"/>
    </source>
</evidence>
<dbReference type="EC" id="4.1.2.21" evidence="6"/>
<evidence type="ECO:0000256" key="4">
    <source>
        <dbReference type="ARBA" id="ARBA00023239"/>
    </source>
</evidence>
<dbReference type="EMBL" id="VSSQ01009259">
    <property type="protein sequence ID" value="MPM41141.1"/>
    <property type="molecule type" value="Genomic_DNA"/>
</dbReference>
<evidence type="ECO:0000256" key="3">
    <source>
        <dbReference type="ARBA" id="ARBA00011233"/>
    </source>
</evidence>
<dbReference type="GO" id="GO:0008674">
    <property type="term" value="F:2-dehydro-3-deoxy-6-phosphogalactonate aldolase activity"/>
    <property type="evidence" value="ECO:0007669"/>
    <property type="project" value="UniProtKB-EC"/>
</dbReference>
<dbReference type="Gene3D" id="3.20.20.70">
    <property type="entry name" value="Aldolase class I"/>
    <property type="match status" value="1"/>
</dbReference>
<name>A0A644ZMU4_9ZZZZ</name>
<protein>
    <submittedName>
        <fullName evidence="6">2-dehydro-3-deoxy-6-phosphogalactonate aldolase</fullName>
        <ecNumber evidence="6">4.1.2.21</ecNumber>
    </submittedName>
</protein>
<dbReference type="Pfam" id="PF01081">
    <property type="entry name" value="Aldolase"/>
    <property type="match status" value="1"/>
</dbReference>
<dbReference type="PROSITE" id="PS00160">
    <property type="entry name" value="ALDOLASE_KDPG_KHG_2"/>
    <property type="match status" value="1"/>
</dbReference>
<comment type="caution">
    <text evidence="6">The sequence shown here is derived from an EMBL/GenBank/DDBJ whole genome shotgun (WGS) entry which is preliminary data.</text>
</comment>
<dbReference type="InterPro" id="IPR000887">
    <property type="entry name" value="Aldlse_KDPG_KHG"/>
</dbReference>
<accession>A0A644ZMU4</accession>
<proteinExistence type="inferred from homology"/>
<evidence type="ECO:0000256" key="1">
    <source>
        <dbReference type="ARBA" id="ARBA00004761"/>
    </source>
</evidence>
<organism evidence="6">
    <name type="scientific">bioreactor metagenome</name>
    <dbReference type="NCBI Taxonomy" id="1076179"/>
    <lineage>
        <taxon>unclassified sequences</taxon>
        <taxon>metagenomes</taxon>
        <taxon>ecological metagenomes</taxon>
    </lineage>
</organism>